<dbReference type="InterPro" id="IPR036424">
    <property type="entry name" value="UPP_synth-like_sf"/>
</dbReference>
<feature type="binding site" evidence="2">
    <location>
        <position position="61"/>
    </location>
    <ligand>
        <name>substrate</name>
    </ligand>
</feature>
<keyword evidence="2" id="KW-0479">Metal-binding</keyword>
<dbReference type="PROSITE" id="PS01066">
    <property type="entry name" value="UPP_SYNTHASE"/>
    <property type="match status" value="1"/>
</dbReference>
<dbReference type="Pfam" id="PF01255">
    <property type="entry name" value="Prenyltransf"/>
    <property type="match status" value="1"/>
</dbReference>
<keyword evidence="2" id="KW-0460">Magnesium</keyword>
<feature type="active site" evidence="2">
    <location>
        <position position="12"/>
    </location>
</feature>
<dbReference type="NCBIfam" id="TIGR00055">
    <property type="entry name" value="uppS"/>
    <property type="match status" value="1"/>
</dbReference>
<comment type="subunit">
    <text evidence="2">Homodimer.</text>
</comment>
<comment type="similarity">
    <text evidence="2">Belongs to the UPP synthase family.</text>
</comment>
<dbReference type="PANTHER" id="PTHR10291">
    <property type="entry name" value="DEHYDRODOLICHYL DIPHOSPHATE SYNTHASE FAMILY MEMBER"/>
    <property type="match status" value="1"/>
</dbReference>
<organism evidence="3 4">
    <name type="scientific">Kosmotoga arenicorallina S304</name>
    <dbReference type="NCBI Taxonomy" id="1453497"/>
    <lineage>
        <taxon>Bacteria</taxon>
        <taxon>Thermotogati</taxon>
        <taxon>Thermotogota</taxon>
        <taxon>Thermotogae</taxon>
        <taxon>Kosmotogales</taxon>
        <taxon>Kosmotogaceae</taxon>
        <taxon>Kosmotoga</taxon>
    </lineage>
</organism>
<feature type="binding site" evidence="2">
    <location>
        <position position="25"/>
    </location>
    <ligand>
        <name>substrate</name>
    </ligand>
</feature>
<gene>
    <name evidence="3" type="ORF">AT15_07095</name>
</gene>
<dbReference type="NCBIfam" id="NF011405">
    <property type="entry name" value="PRK14830.1"/>
    <property type="match status" value="1"/>
</dbReference>
<dbReference type="EC" id="2.5.1.-" evidence="2"/>
<comment type="cofactor">
    <cofactor evidence="2">
        <name>Mg(2+)</name>
        <dbReference type="ChEBI" id="CHEBI:18420"/>
    </cofactor>
    <text evidence="2">Binds 2 magnesium ions per subunit.</text>
</comment>
<feature type="binding site" evidence="2">
    <location>
        <begin position="180"/>
        <end position="182"/>
    </location>
    <ligand>
        <name>substrate</name>
    </ligand>
</feature>
<dbReference type="GO" id="GO:0045547">
    <property type="term" value="F:ditrans,polycis-polyprenyl diphosphate synthase [(2E,6E)-farnesyl diphosphate specific] activity"/>
    <property type="evidence" value="ECO:0007669"/>
    <property type="project" value="TreeGrafter"/>
</dbReference>
<evidence type="ECO:0000256" key="2">
    <source>
        <dbReference type="HAMAP-Rule" id="MF_01139"/>
    </source>
</evidence>
<feature type="binding site" evidence="2">
    <location>
        <begin position="13"/>
        <end position="16"/>
    </location>
    <ligand>
        <name>substrate</name>
    </ligand>
</feature>
<feature type="binding site" evidence="2">
    <location>
        <begin position="57"/>
        <end position="59"/>
    </location>
    <ligand>
        <name>substrate</name>
    </ligand>
</feature>
<dbReference type="HAMAP" id="MF_01139">
    <property type="entry name" value="ISPT"/>
    <property type="match status" value="1"/>
</dbReference>
<feature type="binding site" evidence="2">
    <location>
        <position position="29"/>
    </location>
    <ligand>
        <name>substrate</name>
    </ligand>
</feature>
<comment type="caution">
    <text evidence="3">The sequence shown here is derived from an EMBL/GenBank/DDBJ whole genome shotgun (WGS) entry which is preliminary data.</text>
</comment>
<dbReference type="PATRIC" id="fig|1453497.3.peg.1413"/>
<comment type="function">
    <text evidence="2">Catalyzes the condensation of isopentenyl diphosphate (IPP) with allylic pyrophosphates generating different type of terpenoids.</text>
</comment>
<dbReference type="SUPFAM" id="SSF64005">
    <property type="entry name" value="Undecaprenyl diphosphate synthase"/>
    <property type="match status" value="1"/>
</dbReference>
<feature type="binding site" evidence="2">
    <location>
        <position position="12"/>
    </location>
    <ligand>
        <name>Mg(2+)</name>
        <dbReference type="ChEBI" id="CHEBI:18420"/>
    </ligand>
</feature>
<dbReference type="Gene3D" id="3.40.1180.10">
    <property type="entry name" value="Decaprenyl diphosphate synthase-like"/>
    <property type="match status" value="1"/>
</dbReference>
<dbReference type="FunFam" id="3.40.1180.10:FF:000001">
    <property type="entry name" value="(2E,6E)-farnesyl-diphosphate-specific ditrans,polycis-undecaprenyl-diphosphate synthase"/>
    <property type="match status" value="1"/>
</dbReference>
<dbReference type="AlphaFoldDB" id="A0A182C711"/>
<sequence length="231" mass="27188">MKLPKHLAIIMDGNGRWARQRGLNRIEGHKIGARTAEEVTRWCADLGIKYLTLYAFSTENWKRPEEEVQFLFQLMVNYLKSRLNLLIDESIRISFLGRIEELPEETRSFCRFLENKTAQCDRLHLIIALNYGGRSEIVDATRKILNKGLKHVDDNVIQENLYLPDLPDPDLIIRTSGEQRLSNFLLWQSSYSELYFTNTLWPDFSREELEKALEEYSKRKRRYGAVISDEE</sequence>
<name>A0A182C711_9BACT</name>
<reference evidence="3 4" key="1">
    <citation type="submission" date="2014-02" db="EMBL/GenBank/DDBJ databases">
        <title>Kosmotoga genome sequencing.</title>
        <authorList>
            <person name="Pollo S.M."/>
            <person name="Charchuk R."/>
            <person name="Nesbo C.L."/>
        </authorList>
    </citation>
    <scope>NUCLEOTIDE SEQUENCE [LARGE SCALE GENOMIC DNA]</scope>
    <source>
        <strain evidence="3 4">S304</strain>
    </source>
</reference>
<dbReference type="GO" id="GO:0000287">
    <property type="term" value="F:magnesium ion binding"/>
    <property type="evidence" value="ECO:0007669"/>
    <property type="project" value="UniProtKB-UniRule"/>
</dbReference>
<evidence type="ECO:0000313" key="3">
    <source>
        <dbReference type="EMBL" id="OAA31255.1"/>
    </source>
</evidence>
<evidence type="ECO:0000313" key="4">
    <source>
        <dbReference type="Proteomes" id="UP000077339"/>
    </source>
</evidence>
<feature type="binding site" evidence="2">
    <location>
        <position position="193"/>
    </location>
    <ligand>
        <name>Mg(2+)</name>
        <dbReference type="ChEBI" id="CHEBI:18420"/>
    </ligand>
</feature>
<dbReference type="EMBL" id="JFHK01000004">
    <property type="protein sequence ID" value="OAA31255.1"/>
    <property type="molecule type" value="Genomic_DNA"/>
</dbReference>
<evidence type="ECO:0000256" key="1">
    <source>
        <dbReference type="ARBA" id="ARBA00022679"/>
    </source>
</evidence>
<dbReference type="InterPro" id="IPR018520">
    <property type="entry name" value="UPP_synth-like_CS"/>
</dbReference>
<dbReference type="STRING" id="1453497.AT15_07095"/>
<keyword evidence="1 2" id="KW-0808">Transferase</keyword>
<protein>
    <recommendedName>
        <fullName evidence="2">Isoprenyl transferase</fullName>
        <ecNumber evidence="2">2.5.1.-</ecNumber>
    </recommendedName>
</protein>
<feature type="active site" description="Proton acceptor" evidence="2">
    <location>
        <position position="60"/>
    </location>
</feature>
<accession>A0A182C711</accession>
<feature type="binding site" evidence="2">
    <location>
        <position position="63"/>
    </location>
    <ligand>
        <name>substrate</name>
    </ligand>
</feature>
<dbReference type="GO" id="GO:0016094">
    <property type="term" value="P:polyprenol biosynthetic process"/>
    <property type="evidence" value="ECO:0007669"/>
    <property type="project" value="TreeGrafter"/>
</dbReference>
<feature type="binding site" evidence="2">
    <location>
        <position position="174"/>
    </location>
    <ligand>
        <name>substrate</name>
    </ligand>
</feature>
<keyword evidence="4" id="KW-1185">Reference proteome</keyword>
<dbReference type="InterPro" id="IPR001441">
    <property type="entry name" value="UPP_synth-like"/>
</dbReference>
<proteinExistence type="inferred from homology"/>
<dbReference type="Proteomes" id="UP000077339">
    <property type="component" value="Unassembled WGS sequence"/>
</dbReference>
<dbReference type="CDD" id="cd00475">
    <property type="entry name" value="Cis_IPPS"/>
    <property type="match status" value="1"/>
</dbReference>
<dbReference type="PANTHER" id="PTHR10291:SF0">
    <property type="entry name" value="DEHYDRODOLICHYL DIPHOSPHATE SYNTHASE 2"/>
    <property type="match status" value="1"/>
</dbReference>
<feature type="binding site" evidence="2">
    <location>
        <position position="17"/>
    </location>
    <ligand>
        <name>substrate</name>
    </ligand>
</feature>